<sequence>MREFAMEEGTERLRFLVGDGLDLDKRVIGIYRIELLRGFSIAAQLGQLEHTALAAGGLRGVEDCRFYCL</sequence>
<protein>
    <submittedName>
        <fullName evidence="1">Uncharacterized protein</fullName>
    </submittedName>
</protein>
<evidence type="ECO:0000313" key="1">
    <source>
        <dbReference type="EMBL" id="TNV82432.1"/>
    </source>
</evidence>
<proteinExistence type="predicted"/>
<dbReference type="EMBL" id="RRYP01004968">
    <property type="protein sequence ID" value="TNV82432.1"/>
    <property type="molecule type" value="Genomic_DNA"/>
</dbReference>
<dbReference type="Proteomes" id="UP000785679">
    <property type="component" value="Unassembled WGS sequence"/>
</dbReference>
<keyword evidence="2" id="KW-1185">Reference proteome</keyword>
<accession>A0A8J8NUV4</accession>
<gene>
    <name evidence="1" type="ORF">FGO68_gene7224</name>
</gene>
<name>A0A8J8NUV4_HALGN</name>
<evidence type="ECO:0000313" key="2">
    <source>
        <dbReference type="Proteomes" id="UP000785679"/>
    </source>
</evidence>
<reference evidence="1" key="1">
    <citation type="submission" date="2019-06" db="EMBL/GenBank/DDBJ databases">
        <authorList>
            <person name="Zheng W."/>
        </authorList>
    </citation>
    <scope>NUCLEOTIDE SEQUENCE</scope>
    <source>
        <strain evidence="1">QDHG01</strain>
    </source>
</reference>
<organism evidence="1 2">
    <name type="scientific">Halteria grandinella</name>
    <dbReference type="NCBI Taxonomy" id="5974"/>
    <lineage>
        <taxon>Eukaryota</taxon>
        <taxon>Sar</taxon>
        <taxon>Alveolata</taxon>
        <taxon>Ciliophora</taxon>
        <taxon>Intramacronucleata</taxon>
        <taxon>Spirotrichea</taxon>
        <taxon>Stichotrichia</taxon>
        <taxon>Sporadotrichida</taxon>
        <taxon>Halteriidae</taxon>
        <taxon>Halteria</taxon>
    </lineage>
</organism>
<dbReference type="AlphaFoldDB" id="A0A8J8NUV4"/>
<comment type="caution">
    <text evidence="1">The sequence shown here is derived from an EMBL/GenBank/DDBJ whole genome shotgun (WGS) entry which is preliminary data.</text>
</comment>